<dbReference type="Proteomes" id="UP000646827">
    <property type="component" value="Unassembled WGS sequence"/>
</dbReference>
<sequence length="142" mass="16180">MNIGFEPYENNEATSVLKYADTFVEKLRNVLNMPVGPYSLSEYYKLKGMALLSNRRLHQANAWKKEQKKLLTEIFDGTAALAAGSTIHIDEHEEDVLVEADGVTDKLSGMEEEVMDDQQFEVDTDFVNMFQADDIDVICFLY</sequence>
<dbReference type="OrthoDB" id="2283241at2759"/>
<dbReference type="EMBL" id="JAEPRB010000950">
    <property type="protein sequence ID" value="KAG2209880.1"/>
    <property type="molecule type" value="Genomic_DNA"/>
</dbReference>
<keyword evidence="2" id="KW-1185">Reference proteome</keyword>
<dbReference type="AlphaFoldDB" id="A0A8H7RGD3"/>
<accession>A0A8H7RGD3</accession>
<organism evidence="1 2">
    <name type="scientific">Circinella minor</name>
    <dbReference type="NCBI Taxonomy" id="1195481"/>
    <lineage>
        <taxon>Eukaryota</taxon>
        <taxon>Fungi</taxon>
        <taxon>Fungi incertae sedis</taxon>
        <taxon>Mucoromycota</taxon>
        <taxon>Mucoromycotina</taxon>
        <taxon>Mucoromycetes</taxon>
        <taxon>Mucorales</taxon>
        <taxon>Lichtheimiaceae</taxon>
        <taxon>Circinella</taxon>
    </lineage>
</organism>
<name>A0A8H7RGD3_9FUNG</name>
<reference evidence="1 2" key="1">
    <citation type="submission" date="2020-12" db="EMBL/GenBank/DDBJ databases">
        <title>Metabolic potential, ecology and presence of endohyphal bacteria is reflected in genomic diversity of Mucoromycotina.</title>
        <authorList>
            <person name="Muszewska A."/>
            <person name="Okrasinska A."/>
            <person name="Steczkiewicz K."/>
            <person name="Drgas O."/>
            <person name="Orlowska M."/>
            <person name="Perlinska-Lenart U."/>
            <person name="Aleksandrzak-Piekarczyk T."/>
            <person name="Szatraj K."/>
            <person name="Zielenkiewicz U."/>
            <person name="Pilsyk S."/>
            <person name="Malc E."/>
            <person name="Mieczkowski P."/>
            <person name="Kruszewska J.S."/>
            <person name="Biernat P."/>
            <person name="Pawlowska J."/>
        </authorList>
    </citation>
    <scope>NUCLEOTIDE SEQUENCE [LARGE SCALE GENOMIC DNA]</scope>
    <source>
        <strain evidence="1 2">CBS 142.35</strain>
    </source>
</reference>
<proteinExistence type="predicted"/>
<evidence type="ECO:0000313" key="1">
    <source>
        <dbReference type="EMBL" id="KAG2209880.1"/>
    </source>
</evidence>
<gene>
    <name evidence="1" type="ORF">INT45_005147</name>
</gene>
<protein>
    <submittedName>
        <fullName evidence="1">Uncharacterized protein</fullName>
    </submittedName>
</protein>
<comment type="caution">
    <text evidence="1">The sequence shown here is derived from an EMBL/GenBank/DDBJ whole genome shotgun (WGS) entry which is preliminary data.</text>
</comment>
<evidence type="ECO:0000313" key="2">
    <source>
        <dbReference type="Proteomes" id="UP000646827"/>
    </source>
</evidence>